<proteinExistence type="predicted"/>
<comment type="caution">
    <text evidence="2">The sequence shown here is derived from an EMBL/GenBank/DDBJ whole genome shotgun (WGS) entry which is preliminary data.</text>
</comment>
<evidence type="ECO:0000256" key="1">
    <source>
        <dbReference type="SAM" id="SignalP"/>
    </source>
</evidence>
<feature type="chain" id="PRO_5035276894" evidence="1">
    <location>
        <begin position="24"/>
        <end position="123"/>
    </location>
</feature>
<dbReference type="EMBL" id="CAJVCH010225022">
    <property type="protein sequence ID" value="CAG7732110.1"/>
    <property type="molecule type" value="Genomic_DNA"/>
</dbReference>
<name>A0A8J2P531_9HEXA</name>
<sequence length="123" mass="13901">FNTTHPIMLGYYLLLDFSAIALTTENTISLGSASKGIFDIHVLYQIGFNSKMNGIADQCGTCFIFMLHNPFGDFLLNTARSSISRLIEVMEIHGTNRAKWLPTLHMYILQKIPQNQQPPGIRR</sequence>
<dbReference type="AlphaFoldDB" id="A0A8J2P531"/>
<reference evidence="2" key="1">
    <citation type="submission" date="2021-06" db="EMBL/GenBank/DDBJ databases">
        <authorList>
            <person name="Hodson N. C."/>
            <person name="Mongue J. A."/>
            <person name="Jaron S. K."/>
        </authorList>
    </citation>
    <scope>NUCLEOTIDE SEQUENCE</scope>
</reference>
<keyword evidence="1" id="KW-0732">Signal</keyword>
<accession>A0A8J2P531</accession>
<organism evidence="2 3">
    <name type="scientific">Allacma fusca</name>
    <dbReference type="NCBI Taxonomy" id="39272"/>
    <lineage>
        <taxon>Eukaryota</taxon>
        <taxon>Metazoa</taxon>
        <taxon>Ecdysozoa</taxon>
        <taxon>Arthropoda</taxon>
        <taxon>Hexapoda</taxon>
        <taxon>Collembola</taxon>
        <taxon>Symphypleona</taxon>
        <taxon>Sminthuridae</taxon>
        <taxon>Allacma</taxon>
    </lineage>
</organism>
<gene>
    <name evidence="2" type="ORF">AFUS01_LOCUS20647</name>
</gene>
<keyword evidence="3" id="KW-1185">Reference proteome</keyword>
<evidence type="ECO:0000313" key="2">
    <source>
        <dbReference type="EMBL" id="CAG7732110.1"/>
    </source>
</evidence>
<dbReference type="Proteomes" id="UP000708208">
    <property type="component" value="Unassembled WGS sequence"/>
</dbReference>
<protein>
    <submittedName>
        <fullName evidence="2">Uncharacterized protein</fullName>
    </submittedName>
</protein>
<feature type="non-terminal residue" evidence="2">
    <location>
        <position position="1"/>
    </location>
</feature>
<feature type="signal peptide" evidence="1">
    <location>
        <begin position="1"/>
        <end position="23"/>
    </location>
</feature>
<evidence type="ECO:0000313" key="3">
    <source>
        <dbReference type="Proteomes" id="UP000708208"/>
    </source>
</evidence>